<evidence type="ECO:0000256" key="2">
    <source>
        <dbReference type="ARBA" id="ARBA00022475"/>
    </source>
</evidence>
<dbReference type="Pfam" id="PF02687">
    <property type="entry name" value="FtsX"/>
    <property type="match status" value="1"/>
</dbReference>
<sequence length="629" mass="71350">MLFTIAKKNVKNNFENYFIYFASIVFNVLVYFTFESIRFNKQIESFLEGDPKVLLVFKGASVIIAIFSVVFMLYSSSFFIKKRKKEVGLYSLLGLKKRQVGALLFYENIITGSLALIVGVLLGSLLSKLFIMILVRFIGINIAINFSISMKALLNTIIVFGSLFLLISINAYTIIYRFKLIELFKAENKGEKEQKSSAILAVLSIALFIIEIYAAMTVKDSPTFMRNMPIIFICSIAGTFLFFRSFLIFIVKALKNKKSIYYRGSNLISISHILFRIKSNSRSLSIIALLNAVTITSIGYGYSFYYSFEKMDKLATPFSYSYVSNDISLDKRIEELIEKHPENKLVASKDVELIKVNADLSEISKSEKNIYLISQSKAEELIKFRGIKDNLKLSSPSEGIILKYGSLSEDNFKGKIIGSSNTGLNNPIKVVDRKNYDPMNALYDKTIVLVVQDTVYNKYYNKDNIVRIKGYVVENQRNSKALTKDIVRIIPDNLQFTYESENLGILIFSSMISFIGIFVGLVFLCATGSIIYFKQLTEANDDKKRYDVLKKIGIGNGEIKKSIRKQVFTAFASPLFIGMFHCLAAFAFLGSVLTAMDVFLPAVVTIVFYILIYTIYYFLTVNSYVKIIE</sequence>
<evidence type="ECO:0000256" key="5">
    <source>
        <dbReference type="ARBA" id="ARBA00023136"/>
    </source>
</evidence>
<gene>
    <name evidence="8" type="ORF">I6U51_06055</name>
</gene>
<feature type="transmembrane region" description="Helical" evidence="6">
    <location>
        <begin position="55"/>
        <end position="80"/>
    </location>
</feature>
<protein>
    <submittedName>
        <fullName evidence="8">ABC transporter permease</fullName>
    </submittedName>
</protein>
<dbReference type="AlphaFoldDB" id="A0A934HWK2"/>
<feature type="transmembrane region" description="Helical" evidence="6">
    <location>
        <begin position="228"/>
        <end position="251"/>
    </location>
</feature>
<comment type="caution">
    <text evidence="8">The sequence shown here is derived from an EMBL/GenBank/DDBJ whole genome shotgun (WGS) entry which is preliminary data.</text>
</comment>
<keyword evidence="5 6" id="KW-0472">Membrane</keyword>
<dbReference type="PIRSF" id="PIRSF018968">
    <property type="entry name" value="ABC_permease_BceB"/>
    <property type="match status" value="1"/>
</dbReference>
<dbReference type="InterPro" id="IPR052536">
    <property type="entry name" value="ABC-4_Integral_Memb_Prot"/>
</dbReference>
<comment type="subcellular location">
    <subcellularLocation>
        <location evidence="1 6">Cell membrane</location>
        <topology evidence="1 6">Multi-pass membrane protein</topology>
    </subcellularLocation>
</comment>
<feature type="domain" description="ABC3 transporter permease C-terminal" evidence="7">
    <location>
        <begin position="60"/>
        <end position="171"/>
    </location>
</feature>
<feature type="transmembrane region" description="Helical" evidence="6">
    <location>
        <begin position="503"/>
        <end position="533"/>
    </location>
</feature>
<feature type="transmembrane region" description="Helical" evidence="6">
    <location>
        <begin position="17"/>
        <end position="34"/>
    </location>
</feature>
<evidence type="ECO:0000313" key="9">
    <source>
        <dbReference type="Proteomes" id="UP000622687"/>
    </source>
</evidence>
<evidence type="ECO:0000256" key="4">
    <source>
        <dbReference type="ARBA" id="ARBA00022989"/>
    </source>
</evidence>
<keyword evidence="3 6" id="KW-0812">Transmembrane</keyword>
<dbReference type="RefSeq" id="WP_211141786.1">
    <property type="nucleotide sequence ID" value="NZ_JAEEGB010000006.1"/>
</dbReference>
<dbReference type="GO" id="GO:0005886">
    <property type="term" value="C:plasma membrane"/>
    <property type="evidence" value="ECO:0007669"/>
    <property type="project" value="UniProtKB-SubCell"/>
</dbReference>
<dbReference type="EMBL" id="JAEEGB010000006">
    <property type="protein sequence ID" value="MBI6872272.1"/>
    <property type="molecule type" value="Genomic_DNA"/>
</dbReference>
<feature type="transmembrane region" description="Helical" evidence="6">
    <location>
        <begin position="154"/>
        <end position="176"/>
    </location>
</feature>
<keyword evidence="9" id="KW-1185">Reference proteome</keyword>
<feature type="transmembrane region" description="Helical" evidence="6">
    <location>
        <begin position="567"/>
        <end position="592"/>
    </location>
</feature>
<comment type="similarity">
    <text evidence="6">Belongs to the ABC-4 integral membrane protein family.</text>
</comment>
<organism evidence="8 9">
    <name type="scientific">Clostridium aciditolerans</name>
    <dbReference type="NCBI Taxonomy" id="339861"/>
    <lineage>
        <taxon>Bacteria</taxon>
        <taxon>Bacillati</taxon>
        <taxon>Bacillota</taxon>
        <taxon>Clostridia</taxon>
        <taxon>Eubacteriales</taxon>
        <taxon>Clostridiaceae</taxon>
        <taxon>Clostridium</taxon>
    </lineage>
</organism>
<feature type="transmembrane region" description="Helical" evidence="6">
    <location>
        <begin position="598"/>
        <end position="619"/>
    </location>
</feature>
<dbReference type="Proteomes" id="UP000622687">
    <property type="component" value="Unassembled WGS sequence"/>
</dbReference>
<keyword evidence="4 6" id="KW-1133">Transmembrane helix</keyword>
<dbReference type="PANTHER" id="PTHR46795">
    <property type="entry name" value="ABC TRANSPORTER PERMEASE-RELATED-RELATED"/>
    <property type="match status" value="1"/>
</dbReference>
<accession>A0A934HWK2</accession>
<keyword evidence="6" id="KW-0813">Transport</keyword>
<dbReference type="InterPro" id="IPR027022">
    <property type="entry name" value="ABC_permease_BceB-typ"/>
</dbReference>
<name>A0A934HWK2_9CLOT</name>
<evidence type="ECO:0000259" key="7">
    <source>
        <dbReference type="Pfam" id="PF02687"/>
    </source>
</evidence>
<feature type="transmembrane region" description="Helical" evidence="6">
    <location>
        <begin position="284"/>
        <end position="305"/>
    </location>
</feature>
<evidence type="ECO:0000256" key="1">
    <source>
        <dbReference type="ARBA" id="ARBA00004651"/>
    </source>
</evidence>
<dbReference type="InterPro" id="IPR003838">
    <property type="entry name" value="ABC3_permease_C"/>
</dbReference>
<evidence type="ECO:0000256" key="3">
    <source>
        <dbReference type="ARBA" id="ARBA00022692"/>
    </source>
</evidence>
<proteinExistence type="inferred from homology"/>
<feature type="transmembrane region" description="Helical" evidence="6">
    <location>
        <begin position="197"/>
        <end position="216"/>
    </location>
</feature>
<reference evidence="8" key="1">
    <citation type="submission" date="2020-12" db="EMBL/GenBank/DDBJ databases">
        <title>Clostridium thailandense sp. nov., a novel acetogenic bacterium isolated from peat land soil in Thailand.</title>
        <authorList>
            <person name="Chaikitkaew S."/>
            <person name="Birkeland N.K."/>
        </authorList>
    </citation>
    <scope>NUCLEOTIDE SEQUENCE</scope>
    <source>
        <strain evidence="8">DSM 17425</strain>
    </source>
</reference>
<keyword evidence="2 6" id="KW-1003">Cell membrane</keyword>
<evidence type="ECO:0000313" key="8">
    <source>
        <dbReference type="EMBL" id="MBI6872272.1"/>
    </source>
</evidence>
<dbReference type="PANTHER" id="PTHR46795:SF3">
    <property type="entry name" value="ABC TRANSPORTER PERMEASE"/>
    <property type="match status" value="1"/>
</dbReference>
<dbReference type="GO" id="GO:0055085">
    <property type="term" value="P:transmembrane transport"/>
    <property type="evidence" value="ECO:0007669"/>
    <property type="project" value="UniProtKB-UniRule"/>
</dbReference>
<evidence type="ECO:0000256" key="6">
    <source>
        <dbReference type="PIRNR" id="PIRNR018968"/>
    </source>
</evidence>